<protein>
    <submittedName>
        <fullName evidence="1">Uncharacterized protein</fullName>
    </submittedName>
</protein>
<evidence type="ECO:0000313" key="2">
    <source>
        <dbReference type="Proteomes" id="UP000000739"/>
    </source>
</evidence>
<dbReference type="RefSeq" id="WP_012609317.1">
    <property type="nucleotide sequence ID" value="NC_011768.1"/>
</dbReference>
<name>B8FML0_DESAL</name>
<reference evidence="1 2" key="1">
    <citation type="journal article" date="2012" name="Environ. Microbiol.">
        <title>The genome sequence of Desulfatibacillum alkenivorans AK-01: a blueprint for anaerobic alkane oxidation.</title>
        <authorList>
            <person name="Callaghan A.V."/>
            <person name="Morris B.E."/>
            <person name="Pereira I.A."/>
            <person name="McInerney M.J."/>
            <person name="Austin R.N."/>
            <person name="Groves J.T."/>
            <person name="Kukor J.J."/>
            <person name="Suflita J.M."/>
            <person name="Young L.Y."/>
            <person name="Zylstra G.J."/>
            <person name="Wawrik B."/>
        </authorList>
    </citation>
    <scope>NUCLEOTIDE SEQUENCE [LARGE SCALE GENOMIC DNA]</scope>
    <source>
        <strain evidence="1 2">AK-01</strain>
    </source>
</reference>
<sequence>MPRRFLFAGAVLLLCLAPAVLYSVLVGDINNDGKIGLEESIYSMRASAGLVDPMSNPGAIWGEWYVKSTSKVTFNPNNTYDMGRLCGGLYPASERGVYTYDPQTGAFHAEVTEDSNGDYGFGSGAGATLDATVEAIDYQTMKMLLPYGEEAVFSRLDPGYPIAGVYDDFSDGELDETLWEWGSGDGSETGYYFTEANGRLTLACTDLDGMYLNPNARGYLSMSAKMAISEVNGNSWLEMGGSFFTETITTFDTRIYAQAGIQTESNSTTDNMDSTATLRAGVYRSFPYAQLHKVDAPISGKDEWHTLKITIEQELDGGQPTGAHYVRFYLNGALWSEKYMSTDYALRPCDSSTRDQYVTWGCDGTPTEGGSPQVVYRIDDYILGE</sequence>
<organism evidence="1 2">
    <name type="scientific">Desulfatibacillum aliphaticivorans</name>
    <dbReference type="NCBI Taxonomy" id="218208"/>
    <lineage>
        <taxon>Bacteria</taxon>
        <taxon>Pseudomonadati</taxon>
        <taxon>Thermodesulfobacteriota</taxon>
        <taxon>Desulfobacteria</taxon>
        <taxon>Desulfobacterales</taxon>
        <taxon>Desulfatibacillaceae</taxon>
        <taxon>Desulfatibacillum</taxon>
    </lineage>
</organism>
<dbReference type="KEGG" id="dal:Dalk_0167"/>
<dbReference type="AlphaFoldDB" id="B8FML0"/>
<keyword evidence="2" id="KW-1185">Reference proteome</keyword>
<dbReference type="Proteomes" id="UP000000739">
    <property type="component" value="Chromosome"/>
</dbReference>
<dbReference type="HOGENOM" id="CLU_717136_0_0_7"/>
<gene>
    <name evidence="1" type="ordered locus">Dalk_0167</name>
</gene>
<accession>B8FML0</accession>
<evidence type="ECO:0000313" key="1">
    <source>
        <dbReference type="EMBL" id="ACL01877.1"/>
    </source>
</evidence>
<dbReference type="EMBL" id="CP001322">
    <property type="protein sequence ID" value="ACL01877.1"/>
    <property type="molecule type" value="Genomic_DNA"/>
</dbReference>
<proteinExistence type="predicted"/>